<evidence type="ECO:0000256" key="1">
    <source>
        <dbReference type="SAM" id="MobiDB-lite"/>
    </source>
</evidence>
<sequence length="135" mass="14337">MWVGWGQEVRSRRSGGGGWGGSVRSRRNAAAGWRGERHQEAARSGPEPGYPRNRCSWRRGRAMGEGGIAGAWNPMASPTTTALPMGCPRAGSALPRERHKGGSRPVSFRGKTVPLQQLKEGEVNAGSKSGSAKAD</sequence>
<keyword evidence="3" id="KW-1185">Reference proteome</keyword>
<protein>
    <submittedName>
        <fullName evidence="2">Uncharacterized protein</fullName>
    </submittedName>
</protein>
<feature type="compositionally biased region" description="Polar residues" evidence="1">
    <location>
        <begin position="126"/>
        <end position="135"/>
    </location>
</feature>
<reference evidence="2 3" key="1">
    <citation type="journal article" date="2018" name="Nat. Ecol. Evol.">
        <title>Shark genomes provide insights into elasmobranch evolution and the origin of vertebrates.</title>
        <authorList>
            <person name="Hara Y"/>
            <person name="Yamaguchi K"/>
            <person name="Onimaru K"/>
            <person name="Kadota M"/>
            <person name="Koyanagi M"/>
            <person name="Keeley SD"/>
            <person name="Tatsumi K"/>
            <person name="Tanaka K"/>
            <person name="Motone F"/>
            <person name="Kageyama Y"/>
            <person name="Nozu R"/>
            <person name="Adachi N"/>
            <person name="Nishimura O"/>
            <person name="Nakagawa R"/>
            <person name="Tanegashima C"/>
            <person name="Kiyatake I"/>
            <person name="Matsumoto R"/>
            <person name="Murakumo K"/>
            <person name="Nishida K"/>
            <person name="Terakita A"/>
            <person name="Kuratani S"/>
            <person name="Sato K"/>
            <person name="Hyodo S Kuraku.S."/>
        </authorList>
    </citation>
    <scope>NUCLEOTIDE SEQUENCE [LARGE SCALE GENOMIC DNA]</scope>
</reference>
<accession>A0A401RSY6</accession>
<proteinExistence type="predicted"/>
<evidence type="ECO:0000313" key="3">
    <source>
        <dbReference type="Proteomes" id="UP000287033"/>
    </source>
</evidence>
<gene>
    <name evidence="2" type="ORF">chiPu_0019721</name>
</gene>
<dbReference type="EMBL" id="BEZZ01002132">
    <property type="protein sequence ID" value="GCC21254.1"/>
    <property type="molecule type" value="Genomic_DNA"/>
</dbReference>
<dbReference type="AlphaFoldDB" id="A0A401RSY6"/>
<organism evidence="2 3">
    <name type="scientific">Chiloscyllium punctatum</name>
    <name type="common">Brownbanded bambooshark</name>
    <name type="synonym">Hemiscyllium punctatum</name>
    <dbReference type="NCBI Taxonomy" id="137246"/>
    <lineage>
        <taxon>Eukaryota</taxon>
        <taxon>Metazoa</taxon>
        <taxon>Chordata</taxon>
        <taxon>Craniata</taxon>
        <taxon>Vertebrata</taxon>
        <taxon>Chondrichthyes</taxon>
        <taxon>Elasmobranchii</taxon>
        <taxon>Galeomorphii</taxon>
        <taxon>Galeoidea</taxon>
        <taxon>Orectolobiformes</taxon>
        <taxon>Hemiscylliidae</taxon>
        <taxon>Chiloscyllium</taxon>
    </lineage>
</organism>
<feature type="region of interest" description="Disordered" evidence="1">
    <location>
        <begin position="1"/>
        <end position="135"/>
    </location>
</feature>
<evidence type="ECO:0000313" key="2">
    <source>
        <dbReference type="EMBL" id="GCC21254.1"/>
    </source>
</evidence>
<comment type="caution">
    <text evidence="2">The sequence shown here is derived from an EMBL/GenBank/DDBJ whole genome shotgun (WGS) entry which is preliminary data.</text>
</comment>
<name>A0A401RSY6_CHIPU</name>
<dbReference type="Proteomes" id="UP000287033">
    <property type="component" value="Unassembled WGS sequence"/>
</dbReference>